<dbReference type="STRING" id="631362.Thi970DRAFT_01063"/>
<keyword evidence="3" id="KW-1185">Reference proteome</keyword>
<feature type="transmembrane region" description="Helical" evidence="1">
    <location>
        <begin position="99"/>
        <end position="120"/>
    </location>
</feature>
<evidence type="ECO:0000313" key="3">
    <source>
        <dbReference type="Proteomes" id="UP000002964"/>
    </source>
</evidence>
<keyword evidence="1" id="KW-0472">Membrane</keyword>
<accession>H8YY73</accession>
<dbReference type="Proteomes" id="UP000002964">
    <property type="component" value="Unassembled WGS sequence"/>
</dbReference>
<keyword evidence="1" id="KW-1133">Transmembrane helix</keyword>
<protein>
    <recommendedName>
        <fullName evidence="4">DZANK-type domain-containing protein</fullName>
    </recommendedName>
</protein>
<feature type="transmembrane region" description="Helical" evidence="1">
    <location>
        <begin position="62"/>
        <end position="87"/>
    </location>
</feature>
<reference evidence="2 3" key="2">
    <citation type="submission" date="2011-11" db="EMBL/GenBank/DDBJ databases">
        <authorList>
            <consortium name="US DOE Joint Genome Institute"/>
            <person name="Lucas S."/>
            <person name="Han J."/>
            <person name="Lapidus A."/>
            <person name="Cheng J.-F."/>
            <person name="Goodwin L."/>
            <person name="Pitluck S."/>
            <person name="Peters L."/>
            <person name="Ovchinnikova G."/>
            <person name="Zhang X."/>
            <person name="Detter J.C."/>
            <person name="Han C."/>
            <person name="Tapia R."/>
            <person name="Land M."/>
            <person name="Hauser L."/>
            <person name="Kyrpides N."/>
            <person name="Ivanova N."/>
            <person name="Pagani I."/>
            <person name="Vogl K."/>
            <person name="Liu Z."/>
            <person name="Overmann J."/>
            <person name="Frigaard N.-U."/>
            <person name="Bryant D."/>
            <person name="Woyke T."/>
        </authorList>
    </citation>
    <scope>NUCLEOTIDE SEQUENCE [LARGE SCALE GENOMIC DNA]</scope>
    <source>
        <strain evidence="2 3">970</strain>
    </source>
</reference>
<reference evidence="3" key="1">
    <citation type="submission" date="2011-06" db="EMBL/GenBank/DDBJ databases">
        <authorList>
            <consortium name="US DOE Joint Genome Institute (JGI-PGF)"/>
            <person name="Lucas S."/>
            <person name="Han J."/>
            <person name="Lapidus A."/>
            <person name="Cheng J.-F."/>
            <person name="Goodwin L."/>
            <person name="Pitluck S."/>
            <person name="Peters L."/>
            <person name="Land M.L."/>
            <person name="Hauser L."/>
            <person name="Vogl K."/>
            <person name="Liu Z."/>
            <person name="Overmann J."/>
            <person name="Frigaard N.-U."/>
            <person name="Bryant D.A."/>
            <person name="Woyke T.J."/>
        </authorList>
    </citation>
    <scope>NUCLEOTIDE SEQUENCE [LARGE SCALE GENOMIC DNA]</scope>
    <source>
        <strain evidence="3">970</strain>
    </source>
</reference>
<sequence>MFCRTCGKELNDKAVACVGCGMDPREGTEHCPTCGAPTKERQVICTACGSSLLGKAGKEWSLWPYIGLLVLSFFVPIFGWIFGGIHVRGAAADSKRKSQAWHFVIASFVGLFFNFVLMGLG</sequence>
<evidence type="ECO:0000313" key="2">
    <source>
        <dbReference type="EMBL" id="EIC23399.1"/>
    </source>
</evidence>
<organism evidence="2 3">
    <name type="scientific">Thiorhodovibrio frisius</name>
    <dbReference type="NCBI Taxonomy" id="631362"/>
    <lineage>
        <taxon>Bacteria</taxon>
        <taxon>Pseudomonadati</taxon>
        <taxon>Pseudomonadota</taxon>
        <taxon>Gammaproteobacteria</taxon>
        <taxon>Chromatiales</taxon>
        <taxon>Chromatiaceae</taxon>
        <taxon>Thiorhodovibrio</taxon>
    </lineage>
</organism>
<keyword evidence="1" id="KW-0812">Transmembrane</keyword>
<name>H8YY73_9GAMM</name>
<dbReference type="AlphaFoldDB" id="H8YY73"/>
<dbReference type="eggNOG" id="COG1198">
    <property type="taxonomic scope" value="Bacteria"/>
</dbReference>
<dbReference type="HOGENOM" id="CLU_081297_5_0_6"/>
<evidence type="ECO:0000256" key="1">
    <source>
        <dbReference type="SAM" id="Phobius"/>
    </source>
</evidence>
<gene>
    <name evidence="2" type="ORF">Thi970DRAFT_01063</name>
</gene>
<proteinExistence type="predicted"/>
<dbReference type="EMBL" id="JH603168">
    <property type="protein sequence ID" value="EIC23399.1"/>
    <property type="molecule type" value="Genomic_DNA"/>
</dbReference>
<evidence type="ECO:0008006" key="4">
    <source>
        <dbReference type="Google" id="ProtNLM"/>
    </source>
</evidence>